<dbReference type="InterPro" id="IPR035994">
    <property type="entry name" value="Nucleoside_phosphorylase_sf"/>
</dbReference>
<reference evidence="6" key="1">
    <citation type="journal article" date="2020" name="Phytopathology">
        <title>Genome sequence and comparative analysis of Colletotrichum gloeosporioides isolated from Liriodendron leaves.</title>
        <authorList>
            <person name="Fu F.F."/>
            <person name="Hao Z."/>
            <person name="Wang P."/>
            <person name="Lu Y."/>
            <person name="Xue L.J."/>
            <person name="Wei G."/>
            <person name="Tian Y."/>
            <person name="Baishi H."/>
            <person name="Xu H."/>
            <person name="Shi J."/>
            <person name="Cheng T."/>
            <person name="Wang G."/>
            <person name="Yi Y."/>
            <person name="Chen J."/>
        </authorList>
    </citation>
    <scope>NUCLEOTIDE SEQUENCE</scope>
    <source>
        <strain evidence="6">Lc1</strain>
    </source>
</reference>
<name>A0A8H4CCX7_COLGL</name>
<dbReference type="SFLD" id="SFLDS00019">
    <property type="entry name" value="Glutathione_Transferase_(cytos"/>
    <property type="match status" value="1"/>
</dbReference>
<dbReference type="InterPro" id="IPR016639">
    <property type="entry name" value="GST_Omega/GSH"/>
</dbReference>
<dbReference type="Gene3D" id="3.40.30.10">
    <property type="entry name" value="Glutaredoxin"/>
    <property type="match status" value="1"/>
</dbReference>
<evidence type="ECO:0000256" key="3">
    <source>
        <dbReference type="ARBA" id="ARBA00023043"/>
    </source>
</evidence>
<dbReference type="SFLD" id="SFLDG01148">
    <property type="entry name" value="Xi_(cytGST)"/>
    <property type="match status" value="1"/>
</dbReference>
<dbReference type="Pfam" id="PF24883">
    <property type="entry name" value="NPHP3_N"/>
    <property type="match status" value="1"/>
</dbReference>
<dbReference type="InterPro" id="IPR036770">
    <property type="entry name" value="Ankyrin_rpt-contain_sf"/>
</dbReference>
<organism evidence="6 7">
    <name type="scientific">Colletotrichum gloeosporioides</name>
    <name type="common">Anthracnose fungus</name>
    <name type="synonym">Glomerella cingulata</name>
    <dbReference type="NCBI Taxonomy" id="474922"/>
    <lineage>
        <taxon>Eukaryota</taxon>
        <taxon>Fungi</taxon>
        <taxon>Dikarya</taxon>
        <taxon>Ascomycota</taxon>
        <taxon>Pezizomycotina</taxon>
        <taxon>Sordariomycetes</taxon>
        <taxon>Hypocreomycetidae</taxon>
        <taxon>Glomerellales</taxon>
        <taxon>Glomerellaceae</taxon>
        <taxon>Colletotrichum</taxon>
        <taxon>Colletotrichum gloeosporioides species complex</taxon>
    </lineage>
</organism>
<dbReference type="Gene3D" id="1.25.40.20">
    <property type="entry name" value="Ankyrin repeat-containing domain"/>
    <property type="match status" value="5"/>
</dbReference>
<dbReference type="Pfam" id="PF00023">
    <property type="entry name" value="Ank"/>
    <property type="match status" value="1"/>
</dbReference>
<dbReference type="Pfam" id="PF12796">
    <property type="entry name" value="Ank_2"/>
    <property type="match status" value="3"/>
</dbReference>
<accession>A0A8H4CCX7</accession>
<protein>
    <submittedName>
        <fullName evidence="6">Glutathione S-transferase omega-like 2</fullName>
    </submittedName>
</protein>
<evidence type="ECO:0000256" key="1">
    <source>
        <dbReference type="ARBA" id="ARBA00007409"/>
    </source>
</evidence>
<comment type="similarity">
    <text evidence="1">Belongs to the GST superfamily.</text>
</comment>
<dbReference type="InterPro" id="IPR040079">
    <property type="entry name" value="Glutathione_S-Trfase"/>
</dbReference>
<feature type="domain" description="GST C-terminal" evidence="5">
    <location>
        <begin position="1701"/>
        <end position="1834"/>
    </location>
</feature>
<feature type="repeat" description="ANK" evidence="4">
    <location>
        <begin position="1481"/>
        <end position="1513"/>
    </location>
</feature>
<dbReference type="InterPro" id="IPR010987">
    <property type="entry name" value="Glutathione-S-Trfase_C-like"/>
</dbReference>
<dbReference type="SMART" id="SM00248">
    <property type="entry name" value="ANK"/>
    <property type="match status" value="17"/>
</dbReference>
<sequence>MSTKVLDRTAYTVGWICALPVESAAAQSFLDERHEVPSEISDSNSYVVGRIGKHNVVIAVMPQNEYGTTTAATTAKDMVRSFPQVRLGLMVGVGGGAPSQEHDIRLGDVVVSSRDQGTGGVIQFDYGKTIQGQDFKETGHLNRPPTSLLTAAAALDAQYDIEGPQLNSKVNRALEKQRKAFKKKYSRPSDDTDRLYRSEFTHPEGVTGECAAVCGVRSEDLVHRPPRSDDDDIPSVHYGLIASSNQVMKDASQRDKLTRRGVLCFEMEAAGLMNHFPCLVVRGICDYADTHKNSIWQPYASMVAAAYAKDLIESINLVAVGGETKLSELIGSVVTIQREQHKILNDTRNTVDGIKSQHRVKSVKEWLRPADPSDNANHAKDLSSTILEFLRESRRGAVLYFFFDFSDSQKRTLDGLVRSLLFQLYAGADGSTKKVEALRKSHEDGKRSPSTANIVQCFQDVLATLGDTVILMDALDECKEKHKLIEWILGIGSAPNLKRVKIIITARPEADFKAWLGPELVDAKGVELDKDSVKADIEVYIKGCLRERPGFHTRAPEHPMVKQIPDRLIEKADGMFRYAACQINDLVNCLGPEDIEYVLDSLPETIQETYKRSIERIPPRYYTKAIRVLQFLVNLDQPLALSAAVDIVSVRSDFRRFSSIDRICPDDITRLCPNLLSIVEVKSSNTFDGSQPNKQHELHLAHLSVKEYLIQYDAPELTFTGLDACVSIVRTCLSYLLGVISEGPFNKGTDIKAWMGNDQWMVNEKWLVSEKWMGPAELEWMVTHDSASISPRPQSFPFASLAVSTWTEQAAAAELSPEAVSAIVDHLELELEVKHRWLVPRSKQFLTGYFNDLTRSCLHFACFLGLGKTTKVLIARGANVNGPENETKAMKPVEIATFMNRLHTLRVLLDAGASPDTTGTGISNHGSALRISCQKGHRDITKLLAKKGAVLNRPEGNDHRRLSPLQIAIENMDESLVQLLLDEGVDFDANCGDFGFALQTASWLGHTKKVAILLKHGSNMKARGQAIRYALQAAAEEGHEGTLELLLHNSADTNALSNNAPGNALQAAVRGGHGDIVELLLDKVENQFAFNNNAHGNALQAAVRGGHGNIVELLLDKVANQFAPRDPSYGNALRIAVISQQRDIVKLLLTRGIGVDAMNYSSSLQAAAKMGHTKMAAAKEGHGNIVKLLIAKGADLSAKDGTYACDALQAAAKAGHKRIIRLLVDKGVNANAKSGLNGNALQAAAKAGHRKMVKLLLEKGANINARGGTYGYALQAAAKAGHRRMVKLLLDNGADVNAQGGIFGNALYAAASEGFQSVVEVLVERGADINSQGGPYGNALTIACVREHPETMDYLLEKGADASATIPGLGNTLQIFMRRLLDWNVKTEGMLTSLINAGSVLPQSHDASSRHALRLAVRSGHLDHTRLLLSEGVDPDILLYASGMHNHSLLIESLVESKPEIAGELIRFGADPNAKASHRRSGKTALRLALERDFEDVVLLLLRRGADPNGLGSYPAFNPLHYSITRGSVKYKDPIRYQPGKGGGFERTEAQFRNFISKDPNSKFPAEKGRYALYVSPGCPWCHRVMIVRALKRLEDYVDLYIADMGMGKEGWHFTDSPEAAKYGVLPEDPVYGFKTIKELYLKASPGYEGRVTVPVLWDKKAHTLVSNESSEIIRMLYTEFDHLLPEADREDSRPGGGLYPQKLQKEIDEINEWVYHTVNNGVYKCGFAFTQAAYEDNVDHLFQSLDRLESILQNRPFLLGDHITEADVRLFPTIARFDVAYVPIFQCNLATIRNDYPNLHLWYRRLYWDQSERTHGAFFNTTDTWISRYKEGYGNARARVLGIQGPLIIPKGPRVLIHELKDEEKL</sequence>
<dbReference type="InterPro" id="IPR036249">
    <property type="entry name" value="Thioredoxin-like_sf"/>
</dbReference>
<dbReference type="SUPFAM" id="SSF52833">
    <property type="entry name" value="Thioredoxin-like"/>
    <property type="match status" value="1"/>
</dbReference>
<feature type="repeat" description="ANK" evidence="4">
    <location>
        <begin position="1203"/>
        <end position="1235"/>
    </location>
</feature>
<evidence type="ECO:0000259" key="5">
    <source>
        <dbReference type="PROSITE" id="PS50405"/>
    </source>
</evidence>
<dbReference type="GO" id="GO:0004364">
    <property type="term" value="F:glutathione transferase activity"/>
    <property type="evidence" value="ECO:0007669"/>
    <property type="project" value="InterPro"/>
</dbReference>
<keyword evidence="2" id="KW-0677">Repeat</keyword>
<feature type="repeat" description="ANK" evidence="4">
    <location>
        <begin position="1159"/>
        <end position="1201"/>
    </location>
</feature>
<dbReference type="Gene3D" id="1.20.1050.10">
    <property type="match status" value="1"/>
</dbReference>
<dbReference type="InterPro" id="IPR004045">
    <property type="entry name" value="Glutathione_S-Trfase_N"/>
</dbReference>
<dbReference type="PROSITE" id="PS50088">
    <property type="entry name" value="ANK_REPEAT"/>
    <property type="match status" value="7"/>
</dbReference>
<keyword evidence="7" id="KW-1185">Reference proteome</keyword>
<dbReference type="SFLD" id="SFLDG01206">
    <property type="entry name" value="Xi.1"/>
    <property type="match status" value="1"/>
</dbReference>
<dbReference type="PANTHER" id="PTHR24123">
    <property type="entry name" value="ANKYRIN REPEAT-CONTAINING"/>
    <property type="match status" value="1"/>
</dbReference>
<dbReference type="Gene3D" id="3.40.50.1580">
    <property type="entry name" value="Nucleoside phosphorylase domain"/>
    <property type="match status" value="1"/>
</dbReference>
<dbReference type="InterPro" id="IPR036282">
    <property type="entry name" value="Glutathione-S-Trfase_C_sf"/>
</dbReference>
<evidence type="ECO:0000313" key="7">
    <source>
        <dbReference type="Proteomes" id="UP000613401"/>
    </source>
</evidence>
<dbReference type="RefSeq" id="XP_045260625.1">
    <property type="nucleotide sequence ID" value="XM_045414503.1"/>
</dbReference>
<gene>
    <name evidence="6" type="ORF">GCG54_00014680</name>
</gene>
<feature type="repeat" description="ANK" evidence="4">
    <location>
        <begin position="1236"/>
        <end position="1268"/>
    </location>
</feature>
<dbReference type="PROSITE" id="PS50405">
    <property type="entry name" value="GST_CTER"/>
    <property type="match status" value="1"/>
</dbReference>
<feature type="repeat" description="ANK" evidence="4">
    <location>
        <begin position="1273"/>
        <end position="1301"/>
    </location>
</feature>
<dbReference type="Pfam" id="PF13409">
    <property type="entry name" value="GST_N_2"/>
    <property type="match status" value="1"/>
</dbReference>
<dbReference type="InterPro" id="IPR047047">
    <property type="entry name" value="GST_Omega-like_C"/>
</dbReference>
<dbReference type="Pfam" id="PF13410">
    <property type="entry name" value="GST_C_2"/>
    <property type="match status" value="1"/>
</dbReference>
<evidence type="ECO:0000313" key="6">
    <source>
        <dbReference type="EMBL" id="KAF3801466.1"/>
    </source>
</evidence>
<dbReference type="SUPFAM" id="SSF47616">
    <property type="entry name" value="GST C-terminal domain-like"/>
    <property type="match status" value="1"/>
</dbReference>
<dbReference type="InterPro" id="IPR056884">
    <property type="entry name" value="NPHP3-like_N"/>
</dbReference>
<dbReference type="InterPro" id="IPR002110">
    <property type="entry name" value="Ankyrin_rpt"/>
</dbReference>
<dbReference type="Proteomes" id="UP000613401">
    <property type="component" value="Unassembled WGS sequence"/>
</dbReference>
<evidence type="ECO:0000256" key="4">
    <source>
        <dbReference type="PROSITE-ProRule" id="PRU00023"/>
    </source>
</evidence>
<dbReference type="EMBL" id="WVTB01000066">
    <property type="protein sequence ID" value="KAF3801466.1"/>
    <property type="molecule type" value="Genomic_DNA"/>
</dbReference>
<evidence type="ECO:0000256" key="2">
    <source>
        <dbReference type="ARBA" id="ARBA00022737"/>
    </source>
</evidence>
<dbReference type="GO" id="GO:0009116">
    <property type="term" value="P:nucleoside metabolic process"/>
    <property type="evidence" value="ECO:0007669"/>
    <property type="project" value="InterPro"/>
</dbReference>
<feature type="repeat" description="ANK" evidence="4">
    <location>
        <begin position="1305"/>
        <end position="1334"/>
    </location>
</feature>
<dbReference type="SUPFAM" id="SSF53167">
    <property type="entry name" value="Purine and uridine phosphorylases"/>
    <property type="match status" value="1"/>
</dbReference>
<feature type="repeat" description="ANK" evidence="4">
    <location>
        <begin position="960"/>
        <end position="992"/>
    </location>
</feature>
<keyword evidence="6" id="KW-0808">Transferase</keyword>
<keyword evidence="3 4" id="KW-0040">ANK repeat</keyword>
<dbReference type="CDD" id="cd03190">
    <property type="entry name" value="GST_C_Omega_like"/>
    <property type="match status" value="1"/>
</dbReference>
<dbReference type="SUPFAM" id="SSF48403">
    <property type="entry name" value="Ankyrin repeat"/>
    <property type="match status" value="2"/>
</dbReference>
<dbReference type="GeneID" id="69021789"/>
<dbReference type="PANTHER" id="PTHR24123:SF33">
    <property type="entry name" value="PROTEIN HOS4"/>
    <property type="match status" value="1"/>
</dbReference>
<reference evidence="6" key="2">
    <citation type="submission" date="2020-03" db="EMBL/GenBank/DDBJ databases">
        <authorList>
            <person name="Fu F.-F."/>
            <person name="Chen J."/>
        </authorList>
    </citation>
    <scope>NUCLEOTIDE SEQUENCE</scope>
    <source>
        <strain evidence="6">Lc1</strain>
    </source>
</reference>
<dbReference type="InterPro" id="IPR051165">
    <property type="entry name" value="Multifunctional_ANK_Repeat"/>
</dbReference>
<proteinExistence type="inferred from homology"/>
<dbReference type="PROSITE" id="PS50297">
    <property type="entry name" value="ANK_REP_REGION"/>
    <property type="match status" value="5"/>
</dbReference>
<comment type="caution">
    <text evidence="6">The sequence shown here is derived from an EMBL/GenBank/DDBJ whole genome shotgun (WGS) entry which is preliminary data.</text>
</comment>